<evidence type="ECO:0000259" key="6">
    <source>
        <dbReference type="PROSITE" id="PS50045"/>
    </source>
</evidence>
<reference evidence="8" key="1">
    <citation type="submission" date="2018-06" db="EMBL/GenBank/DDBJ databases">
        <authorList>
            <person name="Zhirakovskaya E."/>
        </authorList>
    </citation>
    <scope>NUCLEOTIDE SEQUENCE</scope>
</reference>
<dbReference type="Pfam" id="PF25601">
    <property type="entry name" value="AAA_lid_14"/>
    <property type="match status" value="1"/>
</dbReference>
<dbReference type="InterPro" id="IPR058031">
    <property type="entry name" value="AAA_lid_NorR"/>
</dbReference>
<evidence type="ECO:0000256" key="3">
    <source>
        <dbReference type="ARBA" id="ARBA00023015"/>
    </source>
</evidence>
<dbReference type="CDD" id="cd00009">
    <property type="entry name" value="AAA"/>
    <property type="match status" value="1"/>
</dbReference>
<feature type="domain" description="Response regulatory" evidence="7">
    <location>
        <begin position="8"/>
        <end position="122"/>
    </location>
</feature>
<dbReference type="InterPro" id="IPR027417">
    <property type="entry name" value="P-loop_NTPase"/>
</dbReference>
<dbReference type="SUPFAM" id="SSF52172">
    <property type="entry name" value="CheY-like"/>
    <property type="match status" value="1"/>
</dbReference>
<dbReference type="SMART" id="SM00448">
    <property type="entry name" value="REC"/>
    <property type="match status" value="1"/>
</dbReference>
<dbReference type="GO" id="GO:0005524">
    <property type="term" value="F:ATP binding"/>
    <property type="evidence" value="ECO:0007669"/>
    <property type="project" value="UniProtKB-KW"/>
</dbReference>
<dbReference type="InterPro" id="IPR002197">
    <property type="entry name" value="HTH_Fis"/>
</dbReference>
<dbReference type="FunFam" id="3.40.50.300:FF:000006">
    <property type="entry name" value="DNA-binding transcriptional regulator NtrC"/>
    <property type="match status" value="1"/>
</dbReference>
<dbReference type="Pfam" id="PF00158">
    <property type="entry name" value="Sigma54_activat"/>
    <property type="match status" value="1"/>
</dbReference>
<name>A0A3B1CKL7_9ZZZZ</name>
<dbReference type="Gene3D" id="1.10.10.60">
    <property type="entry name" value="Homeodomain-like"/>
    <property type="match status" value="1"/>
</dbReference>
<dbReference type="InterPro" id="IPR025662">
    <property type="entry name" value="Sigma_54_int_dom_ATP-bd_1"/>
</dbReference>
<dbReference type="InterPro" id="IPR002078">
    <property type="entry name" value="Sigma_54_int"/>
</dbReference>
<sequence length="479" mass="54075">MTVLNGQPIIIIDDDKSICRTLKLHFERRGFDVTTAHRAEDGLKALDPVDSAIVILDVRLPDANGVEFLKEIKSKDKNYYSIMITAFPDMESTVKAAQNGVGEYIHKPIDINEIDSAVDKAREFFISNNGETQSLIEVPKLNSQKDLFIGKSPRMKDLFKQVGMVSLSKSTVLINGESGTGKELVARAIHDNSPNASSPFISVNCSAIVDTLLESELFGHVKGAFTGAIKHKEGWFSLARDGTIFLDEIGEMSINLQAKLLRVLQEREFAMVGGKSKLKADCRVISATNRNLEQMVRTGAFREDLYYRFKVIKIDIPPLYERTEDIPDLSLYFVAKKSQEANRDIKYITNDSINFLMAQTWKGNVRQLENVITHAVIMSHGDCLTKDHFSSVVDQKTTSYSTQEEELLDQQSPEPARLSNSSGYRPVSLNEVEKEQIFKTLTYTKWHKGKTCEILGITRPRLNRKISRYRIKPTHFTDN</sequence>
<dbReference type="EMBL" id="UOGC01000148">
    <property type="protein sequence ID" value="VAX23200.1"/>
    <property type="molecule type" value="Genomic_DNA"/>
</dbReference>
<organism evidence="8">
    <name type="scientific">hydrothermal vent metagenome</name>
    <dbReference type="NCBI Taxonomy" id="652676"/>
    <lineage>
        <taxon>unclassified sequences</taxon>
        <taxon>metagenomes</taxon>
        <taxon>ecological metagenomes</taxon>
    </lineage>
</organism>
<dbReference type="InterPro" id="IPR011006">
    <property type="entry name" value="CheY-like_superfamily"/>
</dbReference>
<dbReference type="SUPFAM" id="SSF46689">
    <property type="entry name" value="Homeodomain-like"/>
    <property type="match status" value="1"/>
</dbReference>
<dbReference type="GO" id="GO:0000160">
    <property type="term" value="P:phosphorelay signal transduction system"/>
    <property type="evidence" value="ECO:0007669"/>
    <property type="project" value="InterPro"/>
</dbReference>
<dbReference type="PROSITE" id="PS50110">
    <property type="entry name" value="RESPONSE_REGULATORY"/>
    <property type="match status" value="1"/>
</dbReference>
<dbReference type="InterPro" id="IPR001789">
    <property type="entry name" value="Sig_transdc_resp-reg_receiver"/>
</dbReference>
<keyword evidence="1" id="KW-0547">Nucleotide-binding</keyword>
<proteinExistence type="predicted"/>
<keyword evidence="4" id="KW-0804">Transcription</keyword>
<feature type="domain" description="Sigma-54 factor interaction" evidence="6">
    <location>
        <begin position="148"/>
        <end position="377"/>
    </location>
</feature>
<keyword evidence="3" id="KW-0805">Transcription regulation</keyword>
<dbReference type="AlphaFoldDB" id="A0A3B1CKL7"/>
<protein>
    <submittedName>
        <fullName evidence="8">Response regulator of zinc sigma-54-dependent two-component system</fullName>
    </submittedName>
</protein>
<dbReference type="InterPro" id="IPR009057">
    <property type="entry name" value="Homeodomain-like_sf"/>
</dbReference>
<dbReference type="Gene3D" id="3.40.50.300">
    <property type="entry name" value="P-loop containing nucleotide triphosphate hydrolases"/>
    <property type="match status" value="1"/>
</dbReference>
<evidence type="ECO:0000259" key="7">
    <source>
        <dbReference type="PROSITE" id="PS50110"/>
    </source>
</evidence>
<accession>A0A3B1CKL7</accession>
<feature type="compositionally biased region" description="Polar residues" evidence="5">
    <location>
        <begin position="409"/>
        <end position="423"/>
    </location>
</feature>
<dbReference type="PROSITE" id="PS00675">
    <property type="entry name" value="SIGMA54_INTERACT_1"/>
    <property type="match status" value="1"/>
</dbReference>
<dbReference type="PROSITE" id="PS50045">
    <property type="entry name" value="SIGMA54_INTERACT_4"/>
    <property type="match status" value="1"/>
</dbReference>
<dbReference type="InterPro" id="IPR003593">
    <property type="entry name" value="AAA+_ATPase"/>
</dbReference>
<dbReference type="PANTHER" id="PTHR32071">
    <property type="entry name" value="TRANSCRIPTIONAL REGULATORY PROTEIN"/>
    <property type="match status" value="1"/>
</dbReference>
<dbReference type="Gene3D" id="1.10.8.60">
    <property type="match status" value="1"/>
</dbReference>
<dbReference type="GO" id="GO:0006355">
    <property type="term" value="P:regulation of DNA-templated transcription"/>
    <property type="evidence" value="ECO:0007669"/>
    <property type="project" value="InterPro"/>
</dbReference>
<gene>
    <name evidence="8" type="ORF">MNBD_NITROSPINAE01-1204</name>
</gene>
<dbReference type="Pfam" id="PF00072">
    <property type="entry name" value="Response_reg"/>
    <property type="match status" value="1"/>
</dbReference>
<evidence type="ECO:0000256" key="5">
    <source>
        <dbReference type="SAM" id="MobiDB-lite"/>
    </source>
</evidence>
<dbReference type="GO" id="GO:0043565">
    <property type="term" value="F:sequence-specific DNA binding"/>
    <property type="evidence" value="ECO:0007669"/>
    <property type="project" value="InterPro"/>
</dbReference>
<dbReference type="Pfam" id="PF02954">
    <property type="entry name" value="HTH_8"/>
    <property type="match status" value="1"/>
</dbReference>
<dbReference type="SMART" id="SM00382">
    <property type="entry name" value="AAA"/>
    <property type="match status" value="1"/>
</dbReference>
<evidence type="ECO:0000313" key="8">
    <source>
        <dbReference type="EMBL" id="VAX23200.1"/>
    </source>
</evidence>
<feature type="region of interest" description="Disordered" evidence="5">
    <location>
        <begin position="400"/>
        <end position="424"/>
    </location>
</feature>
<keyword evidence="2" id="KW-0067">ATP-binding</keyword>
<dbReference type="Gene3D" id="3.40.50.2300">
    <property type="match status" value="1"/>
</dbReference>
<evidence type="ECO:0000256" key="1">
    <source>
        <dbReference type="ARBA" id="ARBA00022741"/>
    </source>
</evidence>
<evidence type="ECO:0000256" key="4">
    <source>
        <dbReference type="ARBA" id="ARBA00023163"/>
    </source>
</evidence>
<evidence type="ECO:0000256" key="2">
    <source>
        <dbReference type="ARBA" id="ARBA00022840"/>
    </source>
</evidence>
<dbReference type="SUPFAM" id="SSF52540">
    <property type="entry name" value="P-loop containing nucleoside triphosphate hydrolases"/>
    <property type="match status" value="1"/>
</dbReference>